<protein>
    <submittedName>
        <fullName evidence="3">AsmA family protein</fullName>
    </submittedName>
</protein>
<dbReference type="GO" id="GO:0090313">
    <property type="term" value="P:regulation of protein targeting to membrane"/>
    <property type="evidence" value="ECO:0007669"/>
    <property type="project" value="TreeGrafter"/>
</dbReference>
<sequence>MKFVKWLFIVFASLFLLLIAYLTLIFDPNDFKPQIVEAVKKQTGRELVINQDLSWTFFPSIGITLGDISLSNPNGFKHDTMLKVDGIVAEVALLPLLSKEVEIAQLNLDGLTLNFDSYKNGRSSMDGLTSGGEKADKASDKTARDESAQGSVQLSSLNIGGIAITNTQVNLYDEATGKTQALALASLTLGEFSLGQFADLGYKFSMTQPEMKLASEGKGQIKVDPSLAKIAIKDFEIENSLEGDTIPNKRMNINLTTQLELDNNAKTMALVLSSLNIEQIKAQGKLSVNYGAKVPDVVASMSFGDIDVTPFMAKEDGAKGEDKAAKGEGAAAAKEPDLTGMKAVNLKLDLDAKSVIADKIKTENWLMKLTLKNGVLNVSELSADLYQGKLLASAQLDGRKPVASYRFNKKISGIKVRPLLTDAAEVDMLAGTTNFEVAGSGFSLIPDNIKRNLNAKGQFEVADGALYGVNIPQMLRDAKAKLAGNLNAASSGEKKTDFTSLTGSFTMAKGIVNNPDLNMASPLIRLQGKGNVNLLSEAIDYALKTSVVGSLEGQGGAEKDVLYGVDIPFAIGGSISEPKFSLDTAALFDAKLKKETEKATDELKDKLFKKLGGL</sequence>
<dbReference type="InterPro" id="IPR007844">
    <property type="entry name" value="AsmA"/>
</dbReference>
<name>A0A6L7HTG9_9GAMM</name>
<evidence type="ECO:0000259" key="2">
    <source>
        <dbReference type="Pfam" id="PF05170"/>
    </source>
</evidence>
<evidence type="ECO:0000313" key="3">
    <source>
        <dbReference type="EMBL" id="MXR67495.1"/>
    </source>
</evidence>
<dbReference type="GO" id="GO:0005886">
    <property type="term" value="C:plasma membrane"/>
    <property type="evidence" value="ECO:0007669"/>
    <property type="project" value="TreeGrafter"/>
</dbReference>
<dbReference type="Proteomes" id="UP000474778">
    <property type="component" value="Unassembled WGS sequence"/>
</dbReference>
<dbReference type="AlphaFoldDB" id="A0A6L7HTG9"/>
<gene>
    <name evidence="3" type="ORF">GNT65_02250</name>
</gene>
<feature type="domain" description="AsmA" evidence="2">
    <location>
        <begin position="2"/>
        <end position="228"/>
    </location>
</feature>
<reference evidence="3 4" key="1">
    <citation type="submission" date="2019-12" db="EMBL/GenBank/DDBJ databases">
        <title>Shewanella insulae sp. nov., isolated from a tidal flat.</title>
        <authorList>
            <person name="Yoon J.-H."/>
        </authorList>
    </citation>
    <scope>NUCLEOTIDE SEQUENCE [LARGE SCALE GENOMIC DNA]</scope>
    <source>
        <strain evidence="3 4">JBTF-M18</strain>
    </source>
</reference>
<keyword evidence="4" id="KW-1185">Reference proteome</keyword>
<feature type="domain" description="AsmA" evidence="2">
    <location>
        <begin position="316"/>
        <end position="517"/>
    </location>
</feature>
<dbReference type="EMBL" id="WRPA01000001">
    <property type="protein sequence ID" value="MXR67495.1"/>
    <property type="molecule type" value="Genomic_DNA"/>
</dbReference>
<proteinExistence type="predicted"/>
<dbReference type="RefSeq" id="WP_160793475.1">
    <property type="nucleotide sequence ID" value="NZ_WRPA01000001.1"/>
</dbReference>
<evidence type="ECO:0000256" key="1">
    <source>
        <dbReference type="SAM" id="MobiDB-lite"/>
    </source>
</evidence>
<dbReference type="InterPro" id="IPR052894">
    <property type="entry name" value="AsmA-related"/>
</dbReference>
<feature type="region of interest" description="Disordered" evidence="1">
    <location>
        <begin position="124"/>
        <end position="149"/>
    </location>
</feature>
<evidence type="ECO:0000313" key="4">
    <source>
        <dbReference type="Proteomes" id="UP000474778"/>
    </source>
</evidence>
<dbReference type="PANTHER" id="PTHR30441:SF4">
    <property type="entry name" value="PROTEIN ASMA"/>
    <property type="match status" value="1"/>
</dbReference>
<comment type="caution">
    <text evidence="3">The sequence shown here is derived from an EMBL/GenBank/DDBJ whole genome shotgun (WGS) entry which is preliminary data.</text>
</comment>
<organism evidence="3 4">
    <name type="scientific">Shewanella insulae</name>
    <dbReference type="NCBI Taxonomy" id="2681496"/>
    <lineage>
        <taxon>Bacteria</taxon>
        <taxon>Pseudomonadati</taxon>
        <taxon>Pseudomonadota</taxon>
        <taxon>Gammaproteobacteria</taxon>
        <taxon>Alteromonadales</taxon>
        <taxon>Shewanellaceae</taxon>
        <taxon>Shewanella</taxon>
    </lineage>
</organism>
<dbReference type="PANTHER" id="PTHR30441">
    <property type="entry name" value="DUF748 DOMAIN-CONTAINING PROTEIN"/>
    <property type="match status" value="1"/>
</dbReference>
<dbReference type="Pfam" id="PF05170">
    <property type="entry name" value="AsmA"/>
    <property type="match status" value="2"/>
</dbReference>
<feature type="compositionally biased region" description="Basic and acidic residues" evidence="1">
    <location>
        <begin position="133"/>
        <end position="147"/>
    </location>
</feature>
<accession>A0A6L7HTG9</accession>